<keyword evidence="3" id="KW-1185">Reference proteome</keyword>
<proteinExistence type="predicted"/>
<name>A0AAV2ISV8_LYMST</name>
<dbReference type="AlphaFoldDB" id="A0AAV2ISV8"/>
<reference evidence="2 3" key="1">
    <citation type="submission" date="2024-04" db="EMBL/GenBank/DDBJ databases">
        <authorList>
            <consortium name="Genoscope - CEA"/>
            <person name="William W."/>
        </authorList>
    </citation>
    <scope>NUCLEOTIDE SEQUENCE [LARGE SCALE GENOMIC DNA]</scope>
</reference>
<evidence type="ECO:0000259" key="1">
    <source>
        <dbReference type="PROSITE" id="PS51233"/>
    </source>
</evidence>
<sequence>MTTLDGKKYAMNGCGVYTMMDIPSQNFTLQARTGRAETKKGTLTNATVFVGFAVVEGDYPMFQVTLSSTSNTMVLFADDLDVTNDFYAQDNYSSSTGYMNIRCENRNNVTTVVAVFPWGKAGVSIKVSLGVKSLKLEMEVDKSLQDRTRGLLGNLNINKNDEFQLQDGTVLSQNLTEADFLSVCQNICFAS</sequence>
<dbReference type="EMBL" id="CAXITT010001726">
    <property type="protein sequence ID" value="CAL1548787.1"/>
    <property type="molecule type" value="Genomic_DNA"/>
</dbReference>
<dbReference type="Pfam" id="PF00094">
    <property type="entry name" value="VWD"/>
    <property type="match status" value="1"/>
</dbReference>
<dbReference type="InterPro" id="IPR001846">
    <property type="entry name" value="VWF_type-D"/>
</dbReference>
<dbReference type="Proteomes" id="UP001497497">
    <property type="component" value="Unassembled WGS sequence"/>
</dbReference>
<accession>A0AAV2ISV8</accession>
<evidence type="ECO:0000313" key="2">
    <source>
        <dbReference type="EMBL" id="CAL1548787.1"/>
    </source>
</evidence>
<dbReference type="PANTHER" id="PTHR13802">
    <property type="entry name" value="MUCIN 4-RELATED"/>
    <property type="match status" value="1"/>
</dbReference>
<feature type="domain" description="VWFD" evidence="1">
    <location>
        <begin position="1"/>
        <end position="189"/>
    </location>
</feature>
<dbReference type="InterPro" id="IPR051495">
    <property type="entry name" value="Epithelial_Barrier/Signaling"/>
</dbReference>
<evidence type="ECO:0000313" key="3">
    <source>
        <dbReference type="Proteomes" id="UP001497497"/>
    </source>
</evidence>
<organism evidence="2 3">
    <name type="scientific">Lymnaea stagnalis</name>
    <name type="common">Great pond snail</name>
    <name type="synonym">Helix stagnalis</name>
    <dbReference type="NCBI Taxonomy" id="6523"/>
    <lineage>
        <taxon>Eukaryota</taxon>
        <taxon>Metazoa</taxon>
        <taxon>Spiralia</taxon>
        <taxon>Lophotrochozoa</taxon>
        <taxon>Mollusca</taxon>
        <taxon>Gastropoda</taxon>
        <taxon>Heterobranchia</taxon>
        <taxon>Euthyneura</taxon>
        <taxon>Panpulmonata</taxon>
        <taxon>Hygrophila</taxon>
        <taxon>Lymnaeoidea</taxon>
        <taxon>Lymnaeidae</taxon>
        <taxon>Lymnaea</taxon>
    </lineage>
</organism>
<gene>
    <name evidence="2" type="ORF">GSLYS_00022104001</name>
</gene>
<protein>
    <recommendedName>
        <fullName evidence="1">VWFD domain-containing protein</fullName>
    </recommendedName>
</protein>
<comment type="caution">
    <text evidence="2">The sequence shown here is derived from an EMBL/GenBank/DDBJ whole genome shotgun (WGS) entry which is preliminary data.</text>
</comment>
<dbReference type="PANTHER" id="PTHR13802:SF52">
    <property type="entry name" value="MUCIN-4"/>
    <property type="match status" value="1"/>
</dbReference>
<dbReference type="PROSITE" id="PS51233">
    <property type="entry name" value="VWFD"/>
    <property type="match status" value="1"/>
</dbReference>